<organism evidence="2 3">
    <name type="scientific">Psylliodes chrysocephalus</name>
    <dbReference type="NCBI Taxonomy" id="3402493"/>
    <lineage>
        <taxon>Eukaryota</taxon>
        <taxon>Metazoa</taxon>
        <taxon>Ecdysozoa</taxon>
        <taxon>Arthropoda</taxon>
        <taxon>Hexapoda</taxon>
        <taxon>Insecta</taxon>
        <taxon>Pterygota</taxon>
        <taxon>Neoptera</taxon>
        <taxon>Endopterygota</taxon>
        <taxon>Coleoptera</taxon>
        <taxon>Polyphaga</taxon>
        <taxon>Cucujiformia</taxon>
        <taxon>Chrysomeloidea</taxon>
        <taxon>Chrysomelidae</taxon>
        <taxon>Galerucinae</taxon>
        <taxon>Alticini</taxon>
        <taxon>Psylliodes</taxon>
    </lineage>
</organism>
<name>A0A9P0GEA4_9CUCU</name>
<accession>A0A9P0GEA4</accession>
<evidence type="ECO:0000313" key="2">
    <source>
        <dbReference type="EMBL" id="CAH1106655.1"/>
    </source>
</evidence>
<gene>
    <name evidence="2" type="ORF">PSYICH_LOCUS7747</name>
</gene>
<protein>
    <submittedName>
        <fullName evidence="2">Uncharacterized protein</fullName>
    </submittedName>
</protein>
<proteinExistence type="predicted"/>
<evidence type="ECO:0000313" key="3">
    <source>
        <dbReference type="Proteomes" id="UP001153636"/>
    </source>
</evidence>
<dbReference type="Proteomes" id="UP001153636">
    <property type="component" value="Chromosome 2"/>
</dbReference>
<evidence type="ECO:0000256" key="1">
    <source>
        <dbReference type="SAM" id="MobiDB-lite"/>
    </source>
</evidence>
<feature type="compositionally biased region" description="Acidic residues" evidence="1">
    <location>
        <begin position="18"/>
        <end position="40"/>
    </location>
</feature>
<keyword evidence="3" id="KW-1185">Reference proteome</keyword>
<dbReference type="AlphaFoldDB" id="A0A9P0GEA4"/>
<reference evidence="2" key="1">
    <citation type="submission" date="2022-01" db="EMBL/GenBank/DDBJ databases">
        <authorList>
            <person name="King R."/>
        </authorList>
    </citation>
    <scope>NUCLEOTIDE SEQUENCE</scope>
</reference>
<dbReference type="EMBL" id="OV651814">
    <property type="protein sequence ID" value="CAH1106655.1"/>
    <property type="molecule type" value="Genomic_DNA"/>
</dbReference>
<sequence length="118" mass="13796">MNLFTDSLINNDIYDNPNDQDSEYEEESEFQESESETEEVIEEPNYNNFLVVTIRQLARKLQKSEQLLVKFRTCCETANIDYLMPVVDIRTRWNSTLQMLSWALACKSAKFCATIIPN</sequence>
<dbReference type="OrthoDB" id="6770822at2759"/>
<feature type="region of interest" description="Disordered" evidence="1">
    <location>
        <begin position="1"/>
        <end position="40"/>
    </location>
</feature>
<feature type="compositionally biased region" description="Polar residues" evidence="1">
    <location>
        <begin position="1"/>
        <end position="10"/>
    </location>
</feature>